<evidence type="ECO:0000259" key="10">
    <source>
        <dbReference type="SMART" id="SM01011"/>
    </source>
</evidence>
<proteinExistence type="inferred from homology"/>
<dbReference type="SMART" id="SM01011">
    <property type="entry name" value="AMP_N"/>
    <property type="match status" value="1"/>
</dbReference>
<comment type="similarity">
    <text evidence="3 8">Belongs to the peptidase M24B family.</text>
</comment>
<feature type="domain" description="Aminopeptidase P N-terminal" evidence="10">
    <location>
        <begin position="66"/>
        <end position="221"/>
    </location>
</feature>
<dbReference type="Pfam" id="PF05195">
    <property type="entry name" value="AMP_N"/>
    <property type="match status" value="1"/>
</dbReference>
<comment type="caution">
    <text evidence="11">The sequence shown here is derived from an EMBL/GenBank/DDBJ whole genome shotgun (WGS) entry which is preliminary data.</text>
</comment>
<keyword evidence="6" id="KW-0378">Hydrolase</keyword>
<dbReference type="GO" id="GO:0004177">
    <property type="term" value="F:aminopeptidase activity"/>
    <property type="evidence" value="ECO:0007669"/>
    <property type="project" value="UniProtKB-KW"/>
</dbReference>
<comment type="cofactor">
    <cofactor evidence="2">
        <name>Mn(2+)</name>
        <dbReference type="ChEBI" id="CHEBI:29035"/>
    </cofactor>
</comment>
<keyword evidence="7" id="KW-0464">Manganese</keyword>
<dbReference type="PANTHER" id="PTHR43226">
    <property type="entry name" value="XAA-PRO AMINOPEPTIDASE 3"/>
    <property type="match status" value="1"/>
</dbReference>
<feature type="compositionally biased region" description="Low complexity" evidence="9">
    <location>
        <begin position="56"/>
        <end position="66"/>
    </location>
</feature>
<dbReference type="InterPro" id="IPR007865">
    <property type="entry name" value="Aminopep_P_N"/>
</dbReference>
<gene>
    <name evidence="11" type="ORF">SAMN05216246_10239</name>
</gene>
<evidence type="ECO:0000313" key="11">
    <source>
        <dbReference type="EMBL" id="SHI41215.1"/>
    </source>
</evidence>
<dbReference type="EMBL" id="FQYL01000002">
    <property type="protein sequence ID" value="SHI41215.1"/>
    <property type="molecule type" value="Genomic_DNA"/>
</dbReference>
<dbReference type="InterPro" id="IPR036005">
    <property type="entry name" value="Creatinase/aminopeptidase-like"/>
</dbReference>
<evidence type="ECO:0000256" key="4">
    <source>
        <dbReference type="ARBA" id="ARBA00012574"/>
    </source>
</evidence>
<dbReference type="Gene3D" id="3.40.350.10">
    <property type="entry name" value="Creatinase/prolidase N-terminal domain"/>
    <property type="match status" value="1"/>
</dbReference>
<accession>A0ABY1I2Z4</accession>
<keyword evidence="5 8" id="KW-0479">Metal-binding</keyword>
<dbReference type="RefSeq" id="WP_073451317.1">
    <property type="nucleotide sequence ID" value="NZ_FQYL01000002.1"/>
</dbReference>
<comment type="catalytic activity">
    <reaction evidence="1">
        <text>Release of any N-terminal amino acid, including proline, that is linked to proline, even from a dipeptide or tripeptide.</text>
        <dbReference type="EC" id="3.4.11.9"/>
    </reaction>
</comment>
<evidence type="ECO:0000256" key="9">
    <source>
        <dbReference type="SAM" id="MobiDB-lite"/>
    </source>
</evidence>
<feature type="compositionally biased region" description="Polar residues" evidence="9">
    <location>
        <begin position="1"/>
        <end position="45"/>
    </location>
</feature>
<dbReference type="InterPro" id="IPR000994">
    <property type="entry name" value="Pept_M24"/>
</dbReference>
<evidence type="ECO:0000256" key="7">
    <source>
        <dbReference type="ARBA" id="ARBA00023211"/>
    </source>
</evidence>
<evidence type="ECO:0000256" key="2">
    <source>
        <dbReference type="ARBA" id="ARBA00001936"/>
    </source>
</evidence>
<dbReference type="SUPFAM" id="SSF55920">
    <property type="entry name" value="Creatinase/aminopeptidase"/>
    <property type="match status" value="1"/>
</dbReference>
<dbReference type="PROSITE" id="PS00491">
    <property type="entry name" value="PROLINE_PEPTIDASE"/>
    <property type="match status" value="1"/>
</dbReference>
<evidence type="ECO:0000256" key="6">
    <source>
        <dbReference type="ARBA" id="ARBA00022801"/>
    </source>
</evidence>
<dbReference type="InterPro" id="IPR001131">
    <property type="entry name" value="Peptidase_M24B_aminopep-P_CS"/>
</dbReference>
<protein>
    <recommendedName>
        <fullName evidence="4">Xaa-Pro aminopeptidase</fullName>
        <ecNumber evidence="4">3.4.11.9</ecNumber>
    </recommendedName>
</protein>
<reference evidence="11 12" key="1">
    <citation type="submission" date="2016-11" db="EMBL/GenBank/DDBJ databases">
        <authorList>
            <person name="Varghese N."/>
            <person name="Submissions S."/>
        </authorList>
    </citation>
    <scope>NUCLEOTIDE SEQUENCE [LARGE SCALE GENOMIC DNA]</scope>
    <source>
        <strain evidence="11 12">PA</strain>
    </source>
</reference>
<sequence length="535" mass="57457">MSQSLSDSRPQAPSAPETSESNPSAAPQSLAQRGNNRSRQPTNQAFRDFIGSGWGPRPAELPPRAEAADWAAARRAALGAQFPGERLVLPAGPLKVRNNDCDYRFRPHSAFSHLAGTGTDFEPDAVLVLEPLTPAGAPAPEGGATHEGVLYFRPRASRTSQEFYANPRYGELWVGARPSIEEVEAVTGIRCAHIDSLGDALAKDAGPDGVRLRVIAQADESVTALVDQVRQAAGLASGQAAAEVDDLLLEAASELRLRKDAWEIAQMQAAVDATKAGFDDLIRSIPRAVGHWRGERVLEGAFAAIAREEGNGLGYDTIAAAGDHANTLHWINNDGPVRPGELVLVDAGVEIDSLYTADVTRTIPVDGVFTAPQRRVYQAVLDAADAAFARANEPGCRFKDVHTAAMEVIAARLEEWGLLPEGVTAADSLSPDGQYHRRWMVHGTSHHLGLDVHDCAQARREMSMDALLEPGMVFTIEPGLYFRADDLLAPEELRGIGIRIEDDVVVRPDGSVERLTAGIPRTVEDVEAWVSGLIA</sequence>
<evidence type="ECO:0000256" key="5">
    <source>
        <dbReference type="ARBA" id="ARBA00022723"/>
    </source>
</evidence>
<dbReference type="PANTHER" id="PTHR43226:SF4">
    <property type="entry name" value="XAA-PRO AMINOPEPTIDASE 3"/>
    <property type="match status" value="1"/>
</dbReference>
<organism evidence="11 12">
    <name type="scientific">Actinomyces denticolens</name>
    <dbReference type="NCBI Taxonomy" id="52767"/>
    <lineage>
        <taxon>Bacteria</taxon>
        <taxon>Bacillati</taxon>
        <taxon>Actinomycetota</taxon>
        <taxon>Actinomycetes</taxon>
        <taxon>Actinomycetales</taxon>
        <taxon>Actinomycetaceae</taxon>
        <taxon>Actinomyces</taxon>
    </lineage>
</organism>
<dbReference type="SUPFAM" id="SSF53092">
    <property type="entry name" value="Creatinase/prolidase N-terminal domain"/>
    <property type="match status" value="1"/>
</dbReference>
<keyword evidence="11" id="KW-0645">Protease</keyword>
<keyword evidence="12" id="KW-1185">Reference proteome</keyword>
<dbReference type="EC" id="3.4.11.9" evidence="4"/>
<evidence type="ECO:0000256" key="3">
    <source>
        <dbReference type="ARBA" id="ARBA00008766"/>
    </source>
</evidence>
<feature type="region of interest" description="Disordered" evidence="9">
    <location>
        <begin position="1"/>
        <end position="66"/>
    </location>
</feature>
<evidence type="ECO:0000256" key="8">
    <source>
        <dbReference type="RuleBase" id="RU000590"/>
    </source>
</evidence>
<dbReference type="Gene3D" id="3.90.230.10">
    <property type="entry name" value="Creatinase/methionine aminopeptidase superfamily"/>
    <property type="match status" value="1"/>
</dbReference>
<name>A0ABY1I2Z4_9ACTO</name>
<evidence type="ECO:0000313" key="12">
    <source>
        <dbReference type="Proteomes" id="UP000184390"/>
    </source>
</evidence>
<dbReference type="InterPro" id="IPR029149">
    <property type="entry name" value="Creatin/AminoP/Spt16_N"/>
</dbReference>
<keyword evidence="11" id="KW-0031">Aminopeptidase</keyword>
<evidence type="ECO:0000256" key="1">
    <source>
        <dbReference type="ARBA" id="ARBA00001424"/>
    </source>
</evidence>
<dbReference type="Pfam" id="PF00557">
    <property type="entry name" value="Peptidase_M24"/>
    <property type="match status" value="1"/>
</dbReference>
<dbReference type="Proteomes" id="UP000184390">
    <property type="component" value="Unassembled WGS sequence"/>
</dbReference>
<dbReference type="InterPro" id="IPR052433">
    <property type="entry name" value="X-Pro_dipept-like"/>
</dbReference>